<keyword evidence="2" id="KW-1185">Reference proteome</keyword>
<dbReference type="Proteomes" id="UP000314981">
    <property type="component" value="Chromosome 9"/>
</dbReference>
<dbReference type="Ensembl" id="ENSBIXT00000019308.1">
    <property type="protein sequence ID" value="ENSBIXP00000010463.1"/>
    <property type="gene ID" value="ENSBIXG00000015950.1"/>
</dbReference>
<dbReference type="AlphaFoldDB" id="A0A4W2CEU3"/>
<dbReference type="Ensembl" id="ENSBIXT00005035741.1">
    <property type="protein sequence ID" value="ENSBIXP00005041624.1"/>
    <property type="gene ID" value="ENSBIXG00005024689.1"/>
</dbReference>
<dbReference type="GeneTree" id="ENSGT01030000237615"/>
<proteinExistence type="predicted"/>
<evidence type="ECO:0000313" key="2">
    <source>
        <dbReference type="Proteomes" id="UP000314981"/>
    </source>
</evidence>
<name>A0A4W2CEU3_BOBOX</name>
<dbReference type="Proteomes" id="UP000429181">
    <property type="component" value="Unassembled WGS sequence"/>
</dbReference>
<evidence type="ECO:0000313" key="3">
    <source>
        <dbReference type="Proteomes" id="UP000429181"/>
    </source>
</evidence>
<sequence length="56" mass="6252">MVLCPFSLRLAGFSIIQKDPRQSYRICKGKTSVYETLGNSNQFKLSKQSKTPVGSL</sequence>
<reference evidence="1" key="2">
    <citation type="submission" date="2025-05" db="UniProtKB">
        <authorList>
            <consortium name="Ensembl"/>
        </authorList>
    </citation>
    <scope>IDENTIFICATION</scope>
</reference>
<organism evidence="1 2">
    <name type="scientific">Bos indicus x Bos taurus</name>
    <name type="common">Hybrid cattle</name>
    <dbReference type="NCBI Taxonomy" id="30522"/>
    <lineage>
        <taxon>Eukaryota</taxon>
        <taxon>Metazoa</taxon>
        <taxon>Chordata</taxon>
        <taxon>Craniata</taxon>
        <taxon>Vertebrata</taxon>
        <taxon>Euteleostomi</taxon>
        <taxon>Mammalia</taxon>
        <taxon>Eutheria</taxon>
        <taxon>Laurasiatheria</taxon>
        <taxon>Artiodactyla</taxon>
        <taxon>Ruminantia</taxon>
        <taxon>Pecora</taxon>
        <taxon>Bovidae</taxon>
        <taxon>Bovinae</taxon>
        <taxon>Bos</taxon>
    </lineage>
</organism>
<reference evidence="2 3" key="1">
    <citation type="submission" date="2018-11" db="EMBL/GenBank/DDBJ databases">
        <title>Haplotype-resolved cattle genomes.</title>
        <authorList>
            <person name="Low W.Y."/>
            <person name="Tearle R."/>
            <person name="Bickhart D.M."/>
            <person name="Rosen B.D."/>
            <person name="Koren S."/>
            <person name="Rhie A."/>
            <person name="Hiendleder S."/>
            <person name="Phillippy A.M."/>
            <person name="Smith T.P.L."/>
            <person name="Williams J.L."/>
        </authorList>
    </citation>
    <scope>NUCLEOTIDE SEQUENCE [LARGE SCALE GENOMIC DNA]</scope>
</reference>
<evidence type="ECO:0000313" key="1">
    <source>
        <dbReference type="Ensembl" id="ENSBIXP00000010463.1"/>
    </source>
</evidence>
<protein>
    <submittedName>
        <fullName evidence="1">Uncharacterized protein</fullName>
    </submittedName>
</protein>
<accession>A0A4W2CEU3</accession>